<gene>
    <name evidence="4" type="primary">LOC105039040</name>
</gene>
<evidence type="ECO:0000256" key="2">
    <source>
        <dbReference type="SAM" id="Phobius"/>
    </source>
</evidence>
<feature type="compositionally biased region" description="Low complexity" evidence="1">
    <location>
        <begin position="173"/>
        <end position="183"/>
    </location>
</feature>
<name>A0A6J0PER2_ELAGV</name>
<feature type="region of interest" description="Disordered" evidence="1">
    <location>
        <begin position="1"/>
        <end position="20"/>
    </location>
</feature>
<dbReference type="OrthoDB" id="784767at2759"/>
<dbReference type="Proteomes" id="UP000504607">
    <property type="component" value="Chromosome 2"/>
</dbReference>
<proteinExistence type="predicted"/>
<organism evidence="3 4">
    <name type="scientific">Elaeis guineensis var. tenera</name>
    <name type="common">Oil palm</name>
    <dbReference type="NCBI Taxonomy" id="51953"/>
    <lineage>
        <taxon>Eukaryota</taxon>
        <taxon>Viridiplantae</taxon>
        <taxon>Streptophyta</taxon>
        <taxon>Embryophyta</taxon>
        <taxon>Tracheophyta</taxon>
        <taxon>Spermatophyta</taxon>
        <taxon>Magnoliopsida</taxon>
        <taxon>Liliopsida</taxon>
        <taxon>Arecaceae</taxon>
        <taxon>Arecoideae</taxon>
        <taxon>Cocoseae</taxon>
        <taxon>Elaeidinae</taxon>
        <taxon>Elaeis</taxon>
    </lineage>
</organism>
<dbReference type="InParanoid" id="A0A6J0PER2"/>
<accession>A0A6J0PER2</accession>
<keyword evidence="3" id="KW-1185">Reference proteome</keyword>
<evidence type="ECO:0000313" key="4">
    <source>
        <dbReference type="RefSeq" id="XP_019703734.1"/>
    </source>
</evidence>
<keyword evidence="2" id="KW-0472">Membrane</keyword>
<feature type="region of interest" description="Disordered" evidence="1">
    <location>
        <begin position="152"/>
        <end position="196"/>
    </location>
</feature>
<protein>
    <submittedName>
        <fullName evidence="4">Glycine-rich protein 1</fullName>
    </submittedName>
</protein>
<evidence type="ECO:0000313" key="3">
    <source>
        <dbReference type="Proteomes" id="UP000504607"/>
    </source>
</evidence>
<dbReference type="RefSeq" id="XP_019703734.1">
    <property type="nucleotide sequence ID" value="XM_019848175.1"/>
</dbReference>
<dbReference type="AlphaFoldDB" id="A0A6J0PER2"/>
<sequence>MARMLSMLDGNDRGSSSMSSPFSGIPSMLFVAAAMISIMAIVILNCGQRRKKPKPSNNVVYYGSGGVPRSGGTSSGVATKSSAGVGLAVGVGAGVGIAAAVIATDGIASAVDSVGGGGNGDGGASGGGCGGGGCGAMQQRVRMSSTDIRQHVVKRRAASEAGPSRPSKRHRASASVGASASVVEPDAPSTSVPKPVLALSAPIVLSAAPSEERTARGLLKQHR</sequence>
<reference evidence="4" key="1">
    <citation type="submission" date="2025-08" db="UniProtKB">
        <authorList>
            <consortium name="RefSeq"/>
        </authorList>
    </citation>
    <scope>IDENTIFICATION</scope>
</reference>
<evidence type="ECO:0000256" key="1">
    <source>
        <dbReference type="SAM" id="MobiDB-lite"/>
    </source>
</evidence>
<keyword evidence="2" id="KW-1133">Transmembrane helix</keyword>
<keyword evidence="2" id="KW-0812">Transmembrane</keyword>
<feature type="transmembrane region" description="Helical" evidence="2">
    <location>
        <begin position="20"/>
        <end position="44"/>
    </location>
</feature>